<dbReference type="AlphaFoldDB" id="A0A426YGM3"/>
<dbReference type="EMBL" id="AMZH03012516">
    <property type="protein sequence ID" value="RRT50878.1"/>
    <property type="molecule type" value="Genomic_DNA"/>
</dbReference>
<comment type="caution">
    <text evidence="2">The sequence shown here is derived from an EMBL/GenBank/DDBJ whole genome shotgun (WGS) entry which is preliminary data.</text>
</comment>
<dbReference type="InterPro" id="IPR007321">
    <property type="entry name" value="Transposase_28"/>
</dbReference>
<accession>A0A426YGM3</accession>
<sequence length="181" mass="19896">MSTSRSKVLSHPFGDSRSSALISVSEGAAPADPGTAIALVAMRSNFDINSIVTTHRLVEVRKNYLIPPEHELYAPRPGQHPYDAFPNGLSLSIDTLEVGLRFPLHPVIEVCLKGWRISPSQMAPNSWHYLIAFLWECFRSGITATQDLFMACFRLSRGQAGYYLTTRAGFRVGGAPSSNKS</sequence>
<evidence type="ECO:0000313" key="3">
    <source>
        <dbReference type="Proteomes" id="UP000287651"/>
    </source>
</evidence>
<gene>
    <name evidence="2" type="ORF">B296_00038247</name>
</gene>
<reference evidence="2 3" key="1">
    <citation type="journal article" date="2014" name="Agronomy (Basel)">
        <title>A Draft Genome Sequence for Ensete ventricosum, the Drought-Tolerant Tree Against Hunger.</title>
        <authorList>
            <person name="Harrison J."/>
            <person name="Moore K.A."/>
            <person name="Paszkiewicz K."/>
            <person name="Jones T."/>
            <person name="Grant M."/>
            <person name="Ambacheew D."/>
            <person name="Muzemil S."/>
            <person name="Studholme D.J."/>
        </authorList>
    </citation>
    <scope>NUCLEOTIDE SEQUENCE [LARGE SCALE GENOMIC DNA]</scope>
</reference>
<organism evidence="2 3">
    <name type="scientific">Ensete ventricosum</name>
    <name type="common">Abyssinian banana</name>
    <name type="synonym">Musa ensete</name>
    <dbReference type="NCBI Taxonomy" id="4639"/>
    <lineage>
        <taxon>Eukaryota</taxon>
        <taxon>Viridiplantae</taxon>
        <taxon>Streptophyta</taxon>
        <taxon>Embryophyta</taxon>
        <taxon>Tracheophyta</taxon>
        <taxon>Spermatophyta</taxon>
        <taxon>Magnoliopsida</taxon>
        <taxon>Liliopsida</taxon>
        <taxon>Zingiberales</taxon>
        <taxon>Musaceae</taxon>
        <taxon>Ensete</taxon>
    </lineage>
</organism>
<proteinExistence type="predicted"/>
<name>A0A426YGM3_ENSVE</name>
<feature type="domain" description="Transposase (putative) gypsy type" evidence="1">
    <location>
        <begin position="93"/>
        <end position="155"/>
    </location>
</feature>
<dbReference type="Proteomes" id="UP000287651">
    <property type="component" value="Unassembled WGS sequence"/>
</dbReference>
<evidence type="ECO:0000313" key="2">
    <source>
        <dbReference type="EMBL" id="RRT50878.1"/>
    </source>
</evidence>
<evidence type="ECO:0000259" key="1">
    <source>
        <dbReference type="Pfam" id="PF04195"/>
    </source>
</evidence>
<dbReference type="Pfam" id="PF04195">
    <property type="entry name" value="Transposase_28"/>
    <property type="match status" value="1"/>
</dbReference>
<protein>
    <recommendedName>
        <fullName evidence="1">Transposase (putative) gypsy type domain-containing protein</fullName>
    </recommendedName>
</protein>